<dbReference type="AlphaFoldDB" id="A0AAD7UQ48"/>
<dbReference type="PROSITE" id="PS50089">
    <property type="entry name" value="ZF_RING_2"/>
    <property type="match status" value="1"/>
</dbReference>
<dbReference type="InterPro" id="IPR018957">
    <property type="entry name" value="Znf_C3HC4_RING-type"/>
</dbReference>
<feature type="domain" description="RING-type" evidence="9">
    <location>
        <begin position="121"/>
        <end position="164"/>
    </location>
</feature>
<dbReference type="GO" id="GO:0005737">
    <property type="term" value="C:cytoplasm"/>
    <property type="evidence" value="ECO:0007669"/>
    <property type="project" value="UniProtKB-SubCell"/>
</dbReference>
<dbReference type="SUPFAM" id="SSF57850">
    <property type="entry name" value="RING/U-box"/>
    <property type="match status" value="1"/>
</dbReference>
<evidence type="ECO:0000256" key="1">
    <source>
        <dbReference type="ARBA" id="ARBA00004496"/>
    </source>
</evidence>
<evidence type="ECO:0000256" key="6">
    <source>
        <dbReference type="PROSITE-ProRule" id="PRU00175"/>
    </source>
</evidence>
<dbReference type="GO" id="GO:0006511">
    <property type="term" value="P:ubiquitin-dependent protein catabolic process"/>
    <property type="evidence" value="ECO:0007669"/>
    <property type="project" value="TreeGrafter"/>
</dbReference>
<dbReference type="GO" id="GO:0000209">
    <property type="term" value="P:protein polyubiquitination"/>
    <property type="evidence" value="ECO:0007669"/>
    <property type="project" value="TreeGrafter"/>
</dbReference>
<keyword evidence="7" id="KW-0175">Coiled coil</keyword>
<dbReference type="InterPro" id="IPR017907">
    <property type="entry name" value="Znf_RING_CS"/>
</dbReference>
<sequence>MEAPRRRRSSDESVPEIGRSAQKNYARRQRRRSKAAKEEAIEVSIGKQLKRVRKALRGVEELLNKEELSDEQRAKLERRDGLEASLAALEAISAEEERARQRQDAIVEALERVSFDRGLECGVCFDVLEVPTATPCGHEFCRGCIEAVVRRARRGADVACPLCRATFYDGTTKTARLEAAVATRHKLKTTTGTCHCGVRVPLSGLRDHLRKCGDPASYYPPRPKFGHTFAKPDFAKALAAAPAVAPSVDADLAAAMVRRFETVGGPRAPPSPQVPVVVPEEHHHQEEEEERDATPPAPSPRASRVAGDAWGRDAWRPHPTPQGVAIDVTPGVVFRTPVRVNNNLNNLNQQNNNNNNSSSSSSSSNKRSWAASPKPQPRNLHAILAEEEAKQQDVTERITSPWSGAVARSLRGPSLA</sequence>
<dbReference type="GO" id="GO:0061630">
    <property type="term" value="F:ubiquitin protein ligase activity"/>
    <property type="evidence" value="ECO:0007669"/>
    <property type="project" value="TreeGrafter"/>
</dbReference>
<evidence type="ECO:0000256" key="7">
    <source>
        <dbReference type="SAM" id="Coils"/>
    </source>
</evidence>
<keyword evidence="2" id="KW-0963">Cytoplasm</keyword>
<feature type="compositionally biased region" description="Basic and acidic residues" evidence="8">
    <location>
        <begin position="387"/>
        <end position="396"/>
    </location>
</feature>
<feature type="region of interest" description="Disordered" evidence="8">
    <location>
        <begin position="263"/>
        <end position="306"/>
    </location>
</feature>
<evidence type="ECO:0000259" key="9">
    <source>
        <dbReference type="PROSITE" id="PS50089"/>
    </source>
</evidence>
<dbReference type="SMART" id="SM00184">
    <property type="entry name" value="RING"/>
    <property type="match status" value="1"/>
</dbReference>
<dbReference type="PANTHER" id="PTHR46016">
    <property type="entry name" value="ZINC FINGER, RING/FYVE/PHD-TYPE"/>
    <property type="match status" value="1"/>
</dbReference>
<evidence type="ECO:0000256" key="3">
    <source>
        <dbReference type="ARBA" id="ARBA00022723"/>
    </source>
</evidence>
<comment type="caution">
    <text evidence="10">The sequence shown here is derived from an EMBL/GenBank/DDBJ whole genome shotgun (WGS) entry which is preliminary data.</text>
</comment>
<feature type="region of interest" description="Disordered" evidence="8">
    <location>
        <begin position="343"/>
        <end position="416"/>
    </location>
</feature>
<dbReference type="Pfam" id="PF00097">
    <property type="entry name" value="zf-C3HC4"/>
    <property type="match status" value="1"/>
</dbReference>
<dbReference type="InterPro" id="IPR013083">
    <property type="entry name" value="Znf_RING/FYVE/PHD"/>
</dbReference>
<evidence type="ECO:0000313" key="11">
    <source>
        <dbReference type="Proteomes" id="UP001230188"/>
    </source>
</evidence>
<feature type="coiled-coil region" evidence="7">
    <location>
        <begin position="49"/>
        <end position="99"/>
    </location>
</feature>
<feature type="compositionally biased region" description="Low complexity" evidence="8">
    <location>
        <begin position="343"/>
        <end position="365"/>
    </location>
</feature>
<feature type="region of interest" description="Disordered" evidence="8">
    <location>
        <begin position="1"/>
        <end position="38"/>
    </location>
</feature>
<dbReference type="PROSITE" id="PS00518">
    <property type="entry name" value="ZF_RING_1"/>
    <property type="match status" value="1"/>
</dbReference>
<evidence type="ECO:0000256" key="5">
    <source>
        <dbReference type="ARBA" id="ARBA00022833"/>
    </source>
</evidence>
<dbReference type="InterPro" id="IPR001841">
    <property type="entry name" value="Znf_RING"/>
</dbReference>
<dbReference type="Proteomes" id="UP001230188">
    <property type="component" value="Unassembled WGS sequence"/>
</dbReference>
<organism evidence="10 11">
    <name type="scientific">Chrysophaeum taylorii</name>
    <dbReference type="NCBI Taxonomy" id="2483200"/>
    <lineage>
        <taxon>Eukaryota</taxon>
        <taxon>Sar</taxon>
        <taxon>Stramenopiles</taxon>
        <taxon>Ochrophyta</taxon>
        <taxon>Pelagophyceae</taxon>
        <taxon>Pelagomonadales</taxon>
        <taxon>Pelagomonadaceae</taxon>
        <taxon>Chrysophaeum</taxon>
    </lineage>
</organism>
<keyword evidence="3" id="KW-0479">Metal-binding</keyword>
<accession>A0AAD7UQ48</accession>
<dbReference type="InterPro" id="IPR051438">
    <property type="entry name" value="RNF_E3_ubiq-protein_ligase"/>
</dbReference>
<evidence type="ECO:0000256" key="8">
    <source>
        <dbReference type="SAM" id="MobiDB-lite"/>
    </source>
</evidence>
<name>A0AAD7UQ48_9STRA</name>
<evidence type="ECO:0000313" key="10">
    <source>
        <dbReference type="EMBL" id="KAJ8613826.1"/>
    </source>
</evidence>
<dbReference type="PANTHER" id="PTHR46016:SF4">
    <property type="entry name" value="E3 UBIQUITIN-PROTEIN LIGASE RNF166"/>
    <property type="match status" value="1"/>
</dbReference>
<evidence type="ECO:0000256" key="4">
    <source>
        <dbReference type="ARBA" id="ARBA00022771"/>
    </source>
</evidence>
<evidence type="ECO:0000256" key="2">
    <source>
        <dbReference type="ARBA" id="ARBA00022490"/>
    </source>
</evidence>
<comment type="subcellular location">
    <subcellularLocation>
        <location evidence="1">Cytoplasm</location>
    </subcellularLocation>
</comment>
<keyword evidence="4 6" id="KW-0863">Zinc-finger</keyword>
<keyword evidence="11" id="KW-1185">Reference proteome</keyword>
<feature type="compositionally biased region" description="Basic residues" evidence="8">
    <location>
        <begin position="25"/>
        <end position="34"/>
    </location>
</feature>
<keyword evidence="5" id="KW-0862">Zinc</keyword>
<dbReference type="Gene3D" id="3.30.40.10">
    <property type="entry name" value="Zinc/RING finger domain, C3HC4 (zinc finger)"/>
    <property type="match status" value="1"/>
</dbReference>
<dbReference type="EMBL" id="JAQMWT010000021">
    <property type="protein sequence ID" value="KAJ8613826.1"/>
    <property type="molecule type" value="Genomic_DNA"/>
</dbReference>
<protein>
    <recommendedName>
        <fullName evidence="9">RING-type domain-containing protein</fullName>
    </recommendedName>
</protein>
<dbReference type="GO" id="GO:0008270">
    <property type="term" value="F:zinc ion binding"/>
    <property type="evidence" value="ECO:0007669"/>
    <property type="project" value="UniProtKB-KW"/>
</dbReference>
<proteinExistence type="predicted"/>
<reference evidence="10" key="1">
    <citation type="submission" date="2023-01" db="EMBL/GenBank/DDBJ databases">
        <title>Metagenome sequencing of chrysophaentin producing Chrysophaeum taylorii.</title>
        <authorList>
            <person name="Davison J."/>
            <person name="Bewley C."/>
        </authorList>
    </citation>
    <scope>NUCLEOTIDE SEQUENCE</scope>
    <source>
        <strain evidence="10">NIES-1699</strain>
    </source>
</reference>
<gene>
    <name evidence="10" type="ORF">CTAYLR_004915</name>
</gene>